<accession>A0AC61QNB0</accession>
<evidence type="ECO:0000313" key="1">
    <source>
        <dbReference type="EMBL" id="TGX81001.1"/>
    </source>
</evidence>
<reference evidence="1" key="1">
    <citation type="submission" date="2019-04" db="EMBL/GenBank/DDBJ databases">
        <title>Microbes associate with the intestines of laboratory mice.</title>
        <authorList>
            <person name="Navarre W."/>
            <person name="Wong E."/>
            <person name="Huang K."/>
            <person name="Tropini C."/>
            <person name="Ng K."/>
            <person name="Yu B."/>
        </authorList>
    </citation>
    <scope>NUCLEOTIDE SEQUENCE</scope>
    <source>
        <strain evidence="1">NM73_A23</strain>
    </source>
</reference>
<sequence>MKKTLILSILIMLGVSAFAGTPFTLEDAVSGNFRAERQMFVTSLPDGEHYACLVKGKVLSYNYKNGKQSGVLFDPAVAKGDKIERAESFVMSPSGKKMLIATEIKYIYRRSFTAVWYIYDCSTNILARLSAEPCQSPVWSNDGNKVAYVRGNNIFLYDLTAAKETQVTFDGKRNEIINGIPDWVNEEEFGFSCSLCFNADGTQLCWIKYDESNVRTYDLQLYKGLKPANEDYADYPGYYSYKYPKAGYDNAKVTAWSYDVKLGVTRELQVPVEADGYICRLFQTSDASNVLFVTLNRHQDKMCVYATNPVTAVAKLIMKEEVDKYIPEVAYNFVMTDKGFVMISDRDNFRHIYRYSMDGKLLQKVCPENMDVTAVYGVDSKTGDIYYQAAPTPMTRHIYVAHRNSKIERLSVKEGTNSATFSATMKYYFNTWSDCNTPYICTSNTNKGKILSTIIDNKALCDKLSQYDMPQKEFFSFTTSEGVVLNGWMMRPSCSSSHKCPVIMHQYSGPSSQQVLDSWRFGSMGEGAIYDAYLCSLGFIVVTVDGRGTGCRGAEFEKCTYLNLGVLESKDQVEAALWLAKLDYVDADHIGIWGWSYGGFNTLMSMSEGRDVFYAGVAIAPPTNWKFYDTVYTERFMRTPQENPDGYAENPIARAAKLHGKLLLCHGTADDNVHPQNSYEYSEALVQADKDFRELLYTNRNHSIFGGNTRKHLLRQVAQHFVDALKK</sequence>
<evidence type="ECO:0000313" key="2">
    <source>
        <dbReference type="Proteomes" id="UP000308886"/>
    </source>
</evidence>
<proteinExistence type="predicted"/>
<organism evidence="1 2">
    <name type="scientific">Palleniella muris</name>
    <dbReference type="NCBI Taxonomy" id="3038145"/>
    <lineage>
        <taxon>Bacteria</taxon>
        <taxon>Pseudomonadati</taxon>
        <taxon>Bacteroidota</taxon>
        <taxon>Bacteroidia</taxon>
        <taxon>Bacteroidales</taxon>
        <taxon>Prevotellaceae</taxon>
        <taxon>Palleniella</taxon>
    </lineage>
</organism>
<dbReference type="Proteomes" id="UP000308886">
    <property type="component" value="Unassembled WGS sequence"/>
</dbReference>
<comment type="caution">
    <text evidence="1">The sequence shown here is derived from an EMBL/GenBank/DDBJ whole genome shotgun (WGS) entry which is preliminary data.</text>
</comment>
<name>A0AC61QNB0_9BACT</name>
<protein>
    <submittedName>
        <fullName evidence="1">S9 family peptidase</fullName>
    </submittedName>
</protein>
<keyword evidence="2" id="KW-1185">Reference proteome</keyword>
<dbReference type="EMBL" id="SRZC01000020">
    <property type="protein sequence ID" value="TGX81001.1"/>
    <property type="molecule type" value="Genomic_DNA"/>
</dbReference>
<gene>
    <name evidence="1" type="ORF">E5358_11540</name>
</gene>